<reference evidence="3" key="1">
    <citation type="submission" date="2023-03" db="EMBL/GenBank/DDBJ databases">
        <title>Mating type loci evolution in Malassezia.</title>
        <authorList>
            <person name="Coelho M.A."/>
        </authorList>
    </citation>
    <scope>NUCLEOTIDE SEQUENCE</scope>
    <source>
        <strain evidence="3">CBS 9431</strain>
    </source>
</reference>
<feature type="transmembrane region" description="Helical" evidence="2">
    <location>
        <begin position="42"/>
        <end position="62"/>
    </location>
</feature>
<protein>
    <submittedName>
        <fullName evidence="3">Uncharacterized protein</fullName>
    </submittedName>
</protein>
<keyword evidence="4" id="KW-1185">Reference proteome</keyword>
<gene>
    <name evidence="3" type="ORF">MJAP1_003049</name>
</gene>
<dbReference type="EMBL" id="CP119962">
    <property type="protein sequence ID" value="WFD40065.1"/>
    <property type="molecule type" value="Genomic_DNA"/>
</dbReference>
<accession>A0AAF0JBA8</accession>
<feature type="compositionally biased region" description="Polar residues" evidence="1">
    <location>
        <begin position="1"/>
        <end position="18"/>
    </location>
</feature>
<dbReference type="AlphaFoldDB" id="A0AAF0JBA8"/>
<name>A0AAF0JBA8_9BASI</name>
<sequence>MSGSYLSAQPGFLNNNASRRPEEPQSWLARFWAEEFSNPAKLWGNLSVAWSVGFFALGVVFVRKAGWILAPAF</sequence>
<evidence type="ECO:0000313" key="3">
    <source>
        <dbReference type="EMBL" id="WFD40065.1"/>
    </source>
</evidence>
<dbReference type="Proteomes" id="UP001217754">
    <property type="component" value="Chromosome 5"/>
</dbReference>
<evidence type="ECO:0000256" key="2">
    <source>
        <dbReference type="SAM" id="Phobius"/>
    </source>
</evidence>
<organism evidence="3 4">
    <name type="scientific">Malassezia japonica</name>
    <dbReference type="NCBI Taxonomy" id="223818"/>
    <lineage>
        <taxon>Eukaryota</taxon>
        <taxon>Fungi</taxon>
        <taxon>Dikarya</taxon>
        <taxon>Basidiomycota</taxon>
        <taxon>Ustilaginomycotina</taxon>
        <taxon>Malasseziomycetes</taxon>
        <taxon>Malasseziales</taxon>
        <taxon>Malasseziaceae</taxon>
        <taxon>Malassezia</taxon>
    </lineage>
</organism>
<keyword evidence="2" id="KW-0472">Membrane</keyword>
<dbReference type="RefSeq" id="XP_060122962.1">
    <property type="nucleotide sequence ID" value="XM_060266979.1"/>
</dbReference>
<keyword evidence="2" id="KW-1133">Transmembrane helix</keyword>
<feature type="region of interest" description="Disordered" evidence="1">
    <location>
        <begin position="1"/>
        <end position="20"/>
    </location>
</feature>
<keyword evidence="2" id="KW-0812">Transmembrane</keyword>
<dbReference type="GeneID" id="85226700"/>
<evidence type="ECO:0000313" key="4">
    <source>
        <dbReference type="Proteomes" id="UP001217754"/>
    </source>
</evidence>
<proteinExistence type="predicted"/>
<evidence type="ECO:0000256" key="1">
    <source>
        <dbReference type="SAM" id="MobiDB-lite"/>
    </source>
</evidence>